<dbReference type="InterPro" id="IPR000835">
    <property type="entry name" value="HTH_MarR-typ"/>
</dbReference>
<dbReference type="PANTHER" id="PTHR42756">
    <property type="entry name" value="TRANSCRIPTIONAL REGULATOR, MARR"/>
    <property type="match status" value="1"/>
</dbReference>
<dbReference type="Gene3D" id="1.10.10.10">
    <property type="entry name" value="Winged helix-like DNA-binding domain superfamily/Winged helix DNA-binding domain"/>
    <property type="match status" value="1"/>
</dbReference>
<evidence type="ECO:0000256" key="1">
    <source>
        <dbReference type="ARBA" id="ARBA00023015"/>
    </source>
</evidence>
<dbReference type="PROSITE" id="PS50995">
    <property type="entry name" value="HTH_MARR_2"/>
    <property type="match status" value="1"/>
</dbReference>
<keyword evidence="3" id="KW-0804">Transcription</keyword>
<dbReference type="PRINTS" id="PR00598">
    <property type="entry name" value="HTHMARR"/>
</dbReference>
<protein>
    <recommendedName>
        <fullName evidence="4">HTH marR-type domain-containing protein</fullName>
    </recommendedName>
</protein>
<evidence type="ECO:0000313" key="6">
    <source>
        <dbReference type="Proteomes" id="UP000051638"/>
    </source>
</evidence>
<dbReference type="AlphaFoldDB" id="A0A0R2D8G9"/>
<dbReference type="GO" id="GO:0003700">
    <property type="term" value="F:DNA-binding transcription factor activity"/>
    <property type="evidence" value="ECO:0007669"/>
    <property type="project" value="InterPro"/>
</dbReference>
<dbReference type="Proteomes" id="UP000051638">
    <property type="component" value="Unassembled WGS sequence"/>
</dbReference>
<name>A0A0R2D8G9_9LACO</name>
<evidence type="ECO:0000256" key="3">
    <source>
        <dbReference type="ARBA" id="ARBA00023163"/>
    </source>
</evidence>
<gene>
    <name evidence="5" type="ORF">FC24_GL000036</name>
</gene>
<dbReference type="STRING" id="1423796.FC24_GL000036"/>
<dbReference type="GO" id="GO:0003677">
    <property type="term" value="F:DNA binding"/>
    <property type="evidence" value="ECO:0007669"/>
    <property type="project" value="UniProtKB-KW"/>
</dbReference>
<reference evidence="5 6" key="1">
    <citation type="journal article" date="2015" name="Genome Announc.">
        <title>Expanding the biotechnology potential of lactobacilli through comparative genomics of 213 strains and associated genera.</title>
        <authorList>
            <person name="Sun Z."/>
            <person name="Harris H.M."/>
            <person name="McCann A."/>
            <person name="Guo C."/>
            <person name="Argimon S."/>
            <person name="Zhang W."/>
            <person name="Yang X."/>
            <person name="Jeffery I.B."/>
            <person name="Cooney J.C."/>
            <person name="Kagawa T.F."/>
            <person name="Liu W."/>
            <person name="Song Y."/>
            <person name="Salvetti E."/>
            <person name="Wrobel A."/>
            <person name="Rasinkangas P."/>
            <person name="Parkhill J."/>
            <person name="Rea M.C."/>
            <person name="O'Sullivan O."/>
            <person name="Ritari J."/>
            <person name="Douillard F.P."/>
            <person name="Paul Ross R."/>
            <person name="Yang R."/>
            <person name="Briner A.E."/>
            <person name="Felis G.E."/>
            <person name="de Vos W.M."/>
            <person name="Barrangou R."/>
            <person name="Klaenhammer T.R."/>
            <person name="Caufield P.W."/>
            <person name="Cui Y."/>
            <person name="Zhang H."/>
            <person name="O'Toole P.W."/>
        </authorList>
    </citation>
    <scope>NUCLEOTIDE SEQUENCE [LARGE SCALE GENOMIC DNA]</scope>
    <source>
        <strain evidence="5 6">DSM 20253</strain>
    </source>
</reference>
<dbReference type="PANTHER" id="PTHR42756:SF2">
    <property type="entry name" value="MARR FAMILY REGULATORY PROTEIN"/>
    <property type="match status" value="1"/>
</dbReference>
<dbReference type="SMART" id="SM00347">
    <property type="entry name" value="HTH_MARR"/>
    <property type="match status" value="1"/>
</dbReference>
<keyword evidence="2" id="KW-0238">DNA-binding</keyword>
<proteinExistence type="predicted"/>
<keyword evidence="6" id="KW-1185">Reference proteome</keyword>
<evidence type="ECO:0000313" key="5">
    <source>
        <dbReference type="EMBL" id="KRN00206.1"/>
    </source>
</evidence>
<sequence>MPADILRQIGTIARSLDSLSNLEFKQIALTKGQYLYVVRIFENPGIIQERLAELLCVDTATCSRALRNLVQKGLLEKKPDATNRKIKHLVLTPAGKRLYPLLKRENRHSTQVALTGLSAAETAQLRQLLAKVSHNVVQDWQAVKKGHQRHY</sequence>
<evidence type="ECO:0000256" key="2">
    <source>
        <dbReference type="ARBA" id="ARBA00023125"/>
    </source>
</evidence>
<dbReference type="SUPFAM" id="SSF46785">
    <property type="entry name" value="Winged helix' DNA-binding domain"/>
    <property type="match status" value="1"/>
</dbReference>
<dbReference type="EMBL" id="AYYI01000001">
    <property type="protein sequence ID" value="KRN00206.1"/>
    <property type="molecule type" value="Genomic_DNA"/>
</dbReference>
<feature type="domain" description="HTH marR-type" evidence="4">
    <location>
        <begin position="2"/>
        <end position="134"/>
    </location>
</feature>
<keyword evidence="1" id="KW-0805">Transcription regulation</keyword>
<organism evidence="5 6">
    <name type="scientific">Loigolactobacillus rennini DSM 20253</name>
    <dbReference type="NCBI Taxonomy" id="1423796"/>
    <lineage>
        <taxon>Bacteria</taxon>
        <taxon>Bacillati</taxon>
        <taxon>Bacillota</taxon>
        <taxon>Bacilli</taxon>
        <taxon>Lactobacillales</taxon>
        <taxon>Lactobacillaceae</taxon>
        <taxon>Loigolactobacillus</taxon>
    </lineage>
</organism>
<dbReference type="OrthoDB" id="6462103at2"/>
<accession>A0A0R2D8G9</accession>
<dbReference type="RefSeq" id="WP_057872849.1">
    <property type="nucleotide sequence ID" value="NZ_AYYI01000001.1"/>
</dbReference>
<dbReference type="InterPro" id="IPR036388">
    <property type="entry name" value="WH-like_DNA-bd_sf"/>
</dbReference>
<evidence type="ECO:0000259" key="4">
    <source>
        <dbReference type="PROSITE" id="PS50995"/>
    </source>
</evidence>
<comment type="caution">
    <text evidence="5">The sequence shown here is derived from an EMBL/GenBank/DDBJ whole genome shotgun (WGS) entry which is preliminary data.</text>
</comment>
<dbReference type="InterPro" id="IPR036390">
    <property type="entry name" value="WH_DNA-bd_sf"/>
</dbReference>
<dbReference type="PATRIC" id="fig|1423796.3.peg.36"/>
<dbReference type="Pfam" id="PF01047">
    <property type="entry name" value="MarR"/>
    <property type="match status" value="1"/>
</dbReference>